<dbReference type="InterPro" id="IPR020846">
    <property type="entry name" value="MFS_dom"/>
</dbReference>
<keyword evidence="6 8" id="KW-1133">Transmembrane helix</keyword>
<dbReference type="PANTHER" id="PTHR23501:SF197">
    <property type="entry name" value="COMD"/>
    <property type="match status" value="1"/>
</dbReference>
<evidence type="ECO:0000256" key="3">
    <source>
        <dbReference type="ARBA" id="ARBA00022448"/>
    </source>
</evidence>
<comment type="similarity">
    <text evidence="2">Belongs to the major facilitator superfamily. TCR/Tet family.</text>
</comment>
<dbReference type="RefSeq" id="WP_143657871.1">
    <property type="nucleotide sequence ID" value="NZ_MWQN01000001.1"/>
</dbReference>
<evidence type="ECO:0000256" key="6">
    <source>
        <dbReference type="ARBA" id="ARBA00022989"/>
    </source>
</evidence>
<evidence type="ECO:0000256" key="8">
    <source>
        <dbReference type="SAM" id="Phobius"/>
    </source>
</evidence>
<feature type="transmembrane region" description="Helical" evidence="8">
    <location>
        <begin position="344"/>
        <end position="362"/>
    </location>
</feature>
<keyword evidence="3" id="KW-0813">Transport</keyword>
<dbReference type="PANTHER" id="PTHR23501">
    <property type="entry name" value="MAJOR FACILITATOR SUPERFAMILY"/>
    <property type="match status" value="1"/>
</dbReference>
<dbReference type="SUPFAM" id="SSF103473">
    <property type="entry name" value="MFS general substrate transporter"/>
    <property type="match status" value="1"/>
</dbReference>
<dbReference type="Gene3D" id="1.20.1720.10">
    <property type="entry name" value="Multidrug resistance protein D"/>
    <property type="match status" value="1"/>
</dbReference>
<organism evidence="10 11">
    <name type="scientific">Embleya scabrispora</name>
    <dbReference type="NCBI Taxonomy" id="159449"/>
    <lineage>
        <taxon>Bacteria</taxon>
        <taxon>Bacillati</taxon>
        <taxon>Actinomycetota</taxon>
        <taxon>Actinomycetes</taxon>
        <taxon>Kitasatosporales</taxon>
        <taxon>Streptomycetaceae</taxon>
        <taxon>Embleya</taxon>
    </lineage>
</organism>
<dbReference type="PROSITE" id="PS50850">
    <property type="entry name" value="MFS"/>
    <property type="match status" value="1"/>
</dbReference>
<feature type="transmembrane region" description="Helical" evidence="8">
    <location>
        <begin position="234"/>
        <end position="257"/>
    </location>
</feature>
<dbReference type="EMBL" id="MWQN01000001">
    <property type="protein sequence ID" value="OPC80649.1"/>
    <property type="molecule type" value="Genomic_DNA"/>
</dbReference>
<dbReference type="InterPro" id="IPR036259">
    <property type="entry name" value="MFS_trans_sf"/>
</dbReference>
<keyword evidence="11" id="KW-1185">Reference proteome</keyword>
<proteinExistence type="inferred from homology"/>
<sequence>MKDSGAGTAAPPTLTHRQILLVFCGLMLGVMLASLDATIVSTAMPTIVADLGGLEHLAWVTTAYTLATAVSIPLYGKLGDVHGRKRLFQFAIVVFLAGSMLCGIAQSMGTLIAFRVIQGLGAGGLMSNAQAIIGDLVPPAERGRYQGFIASTVAFSTVCGPLIGGFFTEALSWRWVFYVNIPLGAVALMVTSVVLKLPRKAYTKRPFDHCGLALLTCGTSALILFTSWGGTQYAWISAPSLALAGTAVALLAAFVLVERRAADPLVPLRLLSRNTIVRVACPLTMVTGCLTIGMSTFLPIYQQIVRGHGPTESGLLLAPMMLSMMVCSTLTGRLISRIGKYKRFPLIGTLLAAAGLAVLSLLGTDSPYGHLLIGLMVLGFGLGTIGPVTTLAVQNSVDPDDIGVATGLNSFARSIGSALGAAVLGAVFAHGLADGAVAGGAGESGMGVTRQAIDALPAGQREATLAGFADALDAVFLAAIPIAVLGFLLALLLREIPLRRGPQHPAAASADTERKLSEAG</sequence>
<dbReference type="eggNOG" id="COG0477">
    <property type="taxonomic scope" value="Bacteria"/>
</dbReference>
<feature type="transmembrane region" description="Helical" evidence="8">
    <location>
        <begin position="175"/>
        <end position="195"/>
    </location>
</feature>
<keyword evidence="5 8" id="KW-0812">Transmembrane</keyword>
<feature type="transmembrane region" description="Helical" evidence="8">
    <location>
        <begin position="87"/>
        <end position="106"/>
    </location>
</feature>
<dbReference type="Pfam" id="PF07690">
    <property type="entry name" value="MFS_1"/>
    <property type="match status" value="1"/>
</dbReference>
<feature type="transmembrane region" description="Helical" evidence="8">
    <location>
        <begin position="207"/>
        <end position="228"/>
    </location>
</feature>
<dbReference type="GO" id="GO:0005886">
    <property type="term" value="C:plasma membrane"/>
    <property type="evidence" value="ECO:0007669"/>
    <property type="project" value="UniProtKB-SubCell"/>
</dbReference>
<dbReference type="OrthoDB" id="4082704at2"/>
<protein>
    <recommendedName>
        <fullName evidence="9">Major facilitator superfamily (MFS) profile domain-containing protein</fullName>
    </recommendedName>
</protein>
<dbReference type="AlphaFoldDB" id="A0A1T3NUV9"/>
<dbReference type="FunFam" id="1.20.1720.10:FF:000004">
    <property type="entry name" value="EmrB/QacA family drug resistance transporter"/>
    <property type="match status" value="1"/>
</dbReference>
<dbReference type="InterPro" id="IPR011701">
    <property type="entry name" value="MFS"/>
</dbReference>
<feature type="transmembrane region" description="Helical" evidence="8">
    <location>
        <begin position="20"/>
        <end position="44"/>
    </location>
</feature>
<feature type="transmembrane region" description="Helical" evidence="8">
    <location>
        <begin position="56"/>
        <end position="75"/>
    </location>
</feature>
<evidence type="ECO:0000313" key="11">
    <source>
        <dbReference type="Proteomes" id="UP000190037"/>
    </source>
</evidence>
<evidence type="ECO:0000256" key="2">
    <source>
        <dbReference type="ARBA" id="ARBA00007520"/>
    </source>
</evidence>
<dbReference type="InterPro" id="IPR004638">
    <property type="entry name" value="EmrB-like"/>
</dbReference>
<evidence type="ECO:0000256" key="5">
    <source>
        <dbReference type="ARBA" id="ARBA00022692"/>
    </source>
</evidence>
<comment type="caution">
    <text evidence="10">The sequence shown here is derived from an EMBL/GenBank/DDBJ whole genome shotgun (WGS) entry which is preliminary data.</text>
</comment>
<feature type="transmembrane region" description="Helical" evidence="8">
    <location>
        <begin position="414"/>
        <end position="433"/>
    </location>
</feature>
<feature type="transmembrane region" description="Helical" evidence="8">
    <location>
        <begin position="368"/>
        <end position="393"/>
    </location>
</feature>
<dbReference type="Gene3D" id="1.20.1250.20">
    <property type="entry name" value="MFS general substrate transporter like domains"/>
    <property type="match status" value="1"/>
</dbReference>
<dbReference type="Proteomes" id="UP000190037">
    <property type="component" value="Unassembled WGS sequence"/>
</dbReference>
<gene>
    <name evidence="10" type="ORF">B4N89_06470</name>
</gene>
<comment type="subcellular location">
    <subcellularLocation>
        <location evidence="1">Cell membrane</location>
        <topology evidence="1">Multi-pass membrane protein</topology>
    </subcellularLocation>
</comment>
<feature type="transmembrane region" description="Helical" evidence="8">
    <location>
        <begin position="474"/>
        <end position="493"/>
    </location>
</feature>
<keyword evidence="7 8" id="KW-0472">Membrane</keyword>
<dbReference type="PRINTS" id="PR01036">
    <property type="entry name" value="TCRTETB"/>
</dbReference>
<evidence type="ECO:0000313" key="10">
    <source>
        <dbReference type="EMBL" id="OPC80649.1"/>
    </source>
</evidence>
<dbReference type="NCBIfam" id="TIGR00711">
    <property type="entry name" value="efflux_EmrB"/>
    <property type="match status" value="1"/>
</dbReference>
<dbReference type="CDD" id="cd17502">
    <property type="entry name" value="MFS_Azr1_MDR_like"/>
    <property type="match status" value="1"/>
</dbReference>
<reference evidence="10 11" key="1">
    <citation type="submission" date="2017-03" db="EMBL/GenBank/DDBJ databases">
        <title>Draft genome sequence of Streptomyces scabrisporus NF3, endophyte isolated from Amphipterygium adstringens.</title>
        <authorList>
            <person name="Vazquez M."/>
            <person name="Ceapa C.D."/>
            <person name="Rodriguez Luna D."/>
            <person name="Sanchez Esquivel S."/>
        </authorList>
    </citation>
    <scope>NUCLEOTIDE SEQUENCE [LARGE SCALE GENOMIC DNA]</scope>
    <source>
        <strain evidence="10 11">NF3</strain>
    </source>
</reference>
<evidence type="ECO:0000256" key="1">
    <source>
        <dbReference type="ARBA" id="ARBA00004651"/>
    </source>
</evidence>
<feature type="domain" description="Major facilitator superfamily (MFS) profile" evidence="9">
    <location>
        <begin position="22"/>
        <end position="498"/>
    </location>
</feature>
<dbReference type="STRING" id="159449.B4N89_06470"/>
<accession>A0A1T3NUV9</accession>
<feature type="transmembrane region" description="Helical" evidence="8">
    <location>
        <begin position="277"/>
        <end position="301"/>
    </location>
</feature>
<feature type="transmembrane region" description="Helical" evidence="8">
    <location>
        <begin position="313"/>
        <end position="332"/>
    </location>
</feature>
<evidence type="ECO:0000256" key="4">
    <source>
        <dbReference type="ARBA" id="ARBA00022475"/>
    </source>
</evidence>
<keyword evidence="4" id="KW-1003">Cell membrane</keyword>
<evidence type="ECO:0000256" key="7">
    <source>
        <dbReference type="ARBA" id="ARBA00023136"/>
    </source>
</evidence>
<dbReference type="GO" id="GO:0022857">
    <property type="term" value="F:transmembrane transporter activity"/>
    <property type="evidence" value="ECO:0007669"/>
    <property type="project" value="InterPro"/>
</dbReference>
<name>A0A1T3NUV9_9ACTN</name>
<evidence type="ECO:0000259" key="9">
    <source>
        <dbReference type="PROSITE" id="PS50850"/>
    </source>
</evidence>